<reference evidence="2 3" key="1">
    <citation type="journal article" date="2013" name="Mar. Genomics">
        <title>Expression of sulfatases in Rhodopirellula baltica and the diversity of sulfatases in the genus Rhodopirellula.</title>
        <authorList>
            <person name="Wegner C.E."/>
            <person name="Richter-Heitmann T."/>
            <person name="Klindworth A."/>
            <person name="Klockow C."/>
            <person name="Richter M."/>
            <person name="Achstetter T."/>
            <person name="Glockner F.O."/>
            <person name="Harder J."/>
        </authorList>
    </citation>
    <scope>NUCLEOTIDE SEQUENCE [LARGE SCALE GENOMIC DNA]</scope>
    <source>
        <strain evidence="2 3">SH28</strain>
    </source>
</reference>
<sequence length="43" mass="4816">MSRDALAPHRELRTGSLDALSHSSRYPLNVQSVDQRGPGLRDR</sequence>
<proteinExistence type="predicted"/>
<name>K5E809_RHOBT</name>
<accession>K5E809</accession>
<evidence type="ECO:0000313" key="3">
    <source>
        <dbReference type="Proteomes" id="UP000007993"/>
    </source>
</evidence>
<dbReference type="AlphaFoldDB" id="K5E809"/>
<evidence type="ECO:0000313" key="2">
    <source>
        <dbReference type="EMBL" id="EKK01941.1"/>
    </source>
</evidence>
<protein>
    <submittedName>
        <fullName evidence="2">Uncharacterized protein</fullName>
    </submittedName>
</protein>
<dbReference type="Proteomes" id="UP000007993">
    <property type="component" value="Unassembled WGS sequence"/>
</dbReference>
<gene>
    <name evidence="2" type="ORF">RBSH_02786</name>
</gene>
<feature type="region of interest" description="Disordered" evidence="1">
    <location>
        <begin position="1"/>
        <end position="20"/>
    </location>
</feature>
<feature type="compositionally biased region" description="Basic and acidic residues" evidence="1">
    <location>
        <begin position="1"/>
        <end position="13"/>
    </location>
</feature>
<comment type="caution">
    <text evidence="2">The sequence shown here is derived from an EMBL/GenBank/DDBJ whole genome shotgun (WGS) entry which is preliminary data.</text>
</comment>
<dbReference type="EMBL" id="AMCW01000076">
    <property type="protein sequence ID" value="EKK01941.1"/>
    <property type="molecule type" value="Genomic_DNA"/>
</dbReference>
<evidence type="ECO:0000256" key="1">
    <source>
        <dbReference type="SAM" id="MobiDB-lite"/>
    </source>
</evidence>
<organism evidence="2 3">
    <name type="scientific">Rhodopirellula baltica SH28</name>
    <dbReference type="NCBI Taxonomy" id="993517"/>
    <lineage>
        <taxon>Bacteria</taxon>
        <taxon>Pseudomonadati</taxon>
        <taxon>Planctomycetota</taxon>
        <taxon>Planctomycetia</taxon>
        <taxon>Pirellulales</taxon>
        <taxon>Pirellulaceae</taxon>
        <taxon>Rhodopirellula</taxon>
    </lineage>
</organism>